<protein>
    <submittedName>
        <fullName evidence="1">Uncharacterized protein</fullName>
    </submittedName>
</protein>
<gene>
    <name evidence="1" type="ORF">THIARS_40209</name>
</gene>
<dbReference type="RefSeq" id="WP_094159101.1">
    <property type="nucleotide sequence ID" value="NZ_LT592170.1"/>
</dbReference>
<keyword evidence="2" id="KW-1185">Reference proteome</keyword>
<organism evidence="1 2">
    <name type="scientific">Thiomonas delicata</name>
    <name type="common">Thiomonas cuprina</name>
    <dbReference type="NCBI Taxonomy" id="364030"/>
    <lineage>
        <taxon>Bacteria</taxon>
        <taxon>Pseudomonadati</taxon>
        <taxon>Pseudomonadota</taxon>
        <taxon>Betaproteobacteria</taxon>
        <taxon>Burkholderiales</taxon>
        <taxon>Thiomonas</taxon>
    </lineage>
</organism>
<proteinExistence type="predicted"/>
<dbReference type="AlphaFoldDB" id="A0A238D014"/>
<name>A0A238D014_THIDL</name>
<reference evidence="1 2" key="1">
    <citation type="submission" date="2016-06" db="EMBL/GenBank/DDBJ databases">
        <authorList>
            <person name="Kjaerup R.B."/>
            <person name="Dalgaard T.S."/>
            <person name="Juul-Madsen H.R."/>
        </authorList>
    </citation>
    <scope>NUCLEOTIDE SEQUENCE [LARGE SCALE GENOMIC DNA]</scope>
    <source>
        <strain evidence="1 2">DSM 16361</strain>
    </source>
</reference>
<dbReference type="EMBL" id="FLMQ01000034">
    <property type="protein sequence ID" value="SBP86580.1"/>
    <property type="molecule type" value="Genomic_DNA"/>
</dbReference>
<accession>A0A238D014</accession>
<sequence length="122" mass="13469">MAAVDTIAANTAFAKVARVGLGNVELADVRAAALMVWYGQEDPTFDAVRGPHLDEAVALVERLSYYNVVPLARKKALKRLVQKLRAGVCPADKGTSFERNFQKYLAELQPLQSRDFEATMRS</sequence>
<dbReference type="Proteomes" id="UP000214566">
    <property type="component" value="Unassembled WGS sequence"/>
</dbReference>
<evidence type="ECO:0000313" key="2">
    <source>
        <dbReference type="Proteomes" id="UP000214566"/>
    </source>
</evidence>
<evidence type="ECO:0000313" key="1">
    <source>
        <dbReference type="EMBL" id="SBP86580.1"/>
    </source>
</evidence>